<protein>
    <recommendedName>
        <fullName evidence="1">PEP-utilising enzyme mobile domain-containing protein</fullName>
    </recommendedName>
</protein>
<dbReference type="PANTHER" id="PTHR43615">
    <property type="entry name" value="PHOSPHOENOLPYRUVATE SYNTHASE-RELATED"/>
    <property type="match status" value="1"/>
</dbReference>
<organism evidence="2 3">
    <name type="scientific">Alkalilimnicola ehrlichii</name>
    <dbReference type="NCBI Taxonomy" id="351052"/>
    <lineage>
        <taxon>Bacteria</taxon>
        <taxon>Pseudomonadati</taxon>
        <taxon>Pseudomonadota</taxon>
        <taxon>Gammaproteobacteria</taxon>
        <taxon>Chromatiales</taxon>
        <taxon>Ectothiorhodospiraceae</taxon>
        <taxon>Alkalilimnicola</taxon>
    </lineage>
</organism>
<dbReference type="InterPro" id="IPR051549">
    <property type="entry name" value="PEP_Utilizing_Enz"/>
</dbReference>
<dbReference type="Proteomes" id="UP000256763">
    <property type="component" value="Unassembled WGS sequence"/>
</dbReference>
<comment type="caution">
    <text evidence="2">The sequence shown here is derived from an EMBL/GenBank/DDBJ whole genome shotgun (WGS) entry which is preliminary data.</text>
</comment>
<keyword evidence="3" id="KW-1185">Reference proteome</keyword>
<evidence type="ECO:0000259" key="1">
    <source>
        <dbReference type="Pfam" id="PF00391"/>
    </source>
</evidence>
<dbReference type="AlphaFoldDB" id="A0A3E0X1H0"/>
<dbReference type="PANTHER" id="PTHR43615:SF1">
    <property type="entry name" value="PPDK_N DOMAIN-CONTAINING PROTEIN"/>
    <property type="match status" value="1"/>
</dbReference>
<dbReference type="RefSeq" id="WP_116301136.1">
    <property type="nucleotide sequence ID" value="NZ_NFZW01000004.1"/>
</dbReference>
<dbReference type="SUPFAM" id="SSF52009">
    <property type="entry name" value="Phosphohistidine domain"/>
    <property type="match status" value="1"/>
</dbReference>
<evidence type="ECO:0000313" key="2">
    <source>
        <dbReference type="EMBL" id="RFA38279.1"/>
    </source>
</evidence>
<gene>
    <name evidence="2" type="ORF">CAL65_05470</name>
</gene>
<dbReference type="Gene3D" id="3.50.30.10">
    <property type="entry name" value="Phosphohistidine domain"/>
    <property type="match status" value="1"/>
</dbReference>
<name>A0A3E0X1H0_9GAMM</name>
<accession>A0A3E0X1H0</accession>
<reference evidence="3" key="1">
    <citation type="submission" date="2017-05" db="EMBL/GenBank/DDBJ databases">
        <authorList>
            <person name="Sharma S."/>
            <person name="Sidhu C."/>
            <person name="Pinnaka A.K."/>
        </authorList>
    </citation>
    <scope>NUCLEOTIDE SEQUENCE [LARGE SCALE GENOMIC DNA]</scope>
    <source>
        <strain evidence="3">AK93</strain>
    </source>
</reference>
<proteinExistence type="predicted"/>
<dbReference type="Pfam" id="PF00391">
    <property type="entry name" value="PEP-utilizers"/>
    <property type="match status" value="1"/>
</dbReference>
<dbReference type="EMBL" id="NFZW01000004">
    <property type="protein sequence ID" value="RFA38279.1"/>
    <property type="molecule type" value="Genomic_DNA"/>
</dbReference>
<evidence type="ECO:0000313" key="3">
    <source>
        <dbReference type="Proteomes" id="UP000256763"/>
    </source>
</evidence>
<sequence length="526" mass="59662">MERNFFLLDRMIGYVGGRVYYSLSTFYRLHQQSPLYPKLYPFWEAMIGLPTSYAVGPMEAAPERSQWRKKLDVATAGVRFFRSFIGHPRRMHQFKAWWQGRAGQTREVLKRTDDPLVLTEEFYRLWRDAGARWGITLVNDAYIFTLYGTALKLFTRWGLDDNQALLSNLLCGGEAIESVEIFRSVLRIAEHVGADTASSDLFQRLGDAQLVDLYRKRLLEGPLLELLDTHIGRYGDRSMEELKMETPSLREDPAILFQGIRRLLGTTHASVTSDANEQALRAAAEAELDRHFGRFSVRKRILRRVVDELRRVVAHRENSRYCRSELFGLCKDIFARLGQYLADKGAIDDARDVFYLGIEEIMGYVDGTGLDERLQETVQRRREQVTEYNRQNVAESFTTRGGLRDNSLFAEAEEETGELRGLGSSMGVARGRACVVHDPGSIDRLPENTILVAKETDPGWLFLMLAARGIVVERGSMLSHTAITGRKFGIPTVVGVPHATSRIPDGAELEIDGGNGFVRLLEKEDE</sequence>
<dbReference type="GO" id="GO:0016772">
    <property type="term" value="F:transferase activity, transferring phosphorus-containing groups"/>
    <property type="evidence" value="ECO:0007669"/>
    <property type="project" value="InterPro"/>
</dbReference>
<dbReference type="InterPro" id="IPR036637">
    <property type="entry name" value="Phosphohistidine_dom_sf"/>
</dbReference>
<dbReference type="InterPro" id="IPR008279">
    <property type="entry name" value="PEP-util_enz_mobile_dom"/>
</dbReference>
<feature type="domain" description="PEP-utilising enzyme mobile" evidence="1">
    <location>
        <begin position="445"/>
        <end position="516"/>
    </location>
</feature>